<accession>A0A9W8HXL5</accession>
<dbReference type="Pfam" id="PF13489">
    <property type="entry name" value="Methyltransf_23"/>
    <property type="match status" value="1"/>
</dbReference>
<evidence type="ECO:0000313" key="2">
    <source>
        <dbReference type="Proteomes" id="UP001140094"/>
    </source>
</evidence>
<keyword evidence="2" id="KW-1185">Reference proteome</keyword>
<dbReference type="OrthoDB" id="10254945at2759"/>
<evidence type="ECO:0008006" key="3">
    <source>
        <dbReference type="Google" id="ProtNLM"/>
    </source>
</evidence>
<dbReference type="PANTHER" id="PTHR45036:SF1">
    <property type="entry name" value="METHYLTRANSFERASE LIKE 7A"/>
    <property type="match status" value="1"/>
</dbReference>
<dbReference type="EMBL" id="JANBUO010000823">
    <property type="protein sequence ID" value="KAJ2801374.1"/>
    <property type="molecule type" value="Genomic_DNA"/>
</dbReference>
<protein>
    <recommendedName>
        <fullName evidence="3">S-adenosyl-L-methionine-dependent methyltransferase</fullName>
    </recommendedName>
</protein>
<comment type="caution">
    <text evidence="1">The sequence shown here is derived from an EMBL/GenBank/DDBJ whole genome shotgun (WGS) entry which is preliminary data.</text>
</comment>
<reference evidence="1" key="1">
    <citation type="submission" date="2022-07" db="EMBL/GenBank/DDBJ databases">
        <title>Phylogenomic reconstructions and comparative analyses of Kickxellomycotina fungi.</title>
        <authorList>
            <person name="Reynolds N.K."/>
            <person name="Stajich J.E."/>
            <person name="Barry K."/>
            <person name="Grigoriev I.V."/>
            <person name="Crous P."/>
            <person name="Smith M.E."/>
        </authorList>
    </citation>
    <scope>NUCLEOTIDE SEQUENCE</scope>
    <source>
        <strain evidence="1">NRRL 1565</strain>
    </source>
</reference>
<gene>
    <name evidence="1" type="ORF">H4R20_003696</name>
</gene>
<dbReference type="InterPro" id="IPR029063">
    <property type="entry name" value="SAM-dependent_MTases_sf"/>
</dbReference>
<sequence length="241" mass="26626">MIWPEVTGKVLEIGPGFAESLRFLKHTTTNDGSYVVDPHVINSYTALEPNKFLYGNLDKNAHSNGFSVEYDDKTNPECKPKSNTSAGANAVPFKIVCGTLDKFENIPQAILDGAPYDTILTSFVLCTAKDPKSTVDNIIKLLKPGGAYVFIEHVRQPPPGDVHVVEDNNVDAVFWGKVQDWINPLWSIIGHGCCVTRNTGETIFKAQGWMSVDYKSVRPVIDLQSRIMPLSFGKAIKARED</sequence>
<dbReference type="SUPFAM" id="SSF53335">
    <property type="entry name" value="S-adenosyl-L-methionine-dependent methyltransferases"/>
    <property type="match status" value="1"/>
</dbReference>
<name>A0A9W8HXL5_9FUNG</name>
<proteinExistence type="predicted"/>
<dbReference type="Proteomes" id="UP001140094">
    <property type="component" value="Unassembled WGS sequence"/>
</dbReference>
<dbReference type="Gene3D" id="3.40.50.150">
    <property type="entry name" value="Vaccinia Virus protein VP39"/>
    <property type="match status" value="1"/>
</dbReference>
<evidence type="ECO:0000313" key="1">
    <source>
        <dbReference type="EMBL" id="KAJ2801374.1"/>
    </source>
</evidence>
<dbReference type="AlphaFoldDB" id="A0A9W8HXL5"/>
<dbReference type="PANTHER" id="PTHR45036">
    <property type="entry name" value="METHYLTRANSFERASE LIKE 7B"/>
    <property type="match status" value="1"/>
</dbReference>
<dbReference type="InterPro" id="IPR052356">
    <property type="entry name" value="Thiol_S-MT"/>
</dbReference>
<organism evidence="1 2">
    <name type="scientific">Coemansia guatemalensis</name>
    <dbReference type="NCBI Taxonomy" id="2761395"/>
    <lineage>
        <taxon>Eukaryota</taxon>
        <taxon>Fungi</taxon>
        <taxon>Fungi incertae sedis</taxon>
        <taxon>Zoopagomycota</taxon>
        <taxon>Kickxellomycotina</taxon>
        <taxon>Kickxellomycetes</taxon>
        <taxon>Kickxellales</taxon>
        <taxon>Kickxellaceae</taxon>
        <taxon>Coemansia</taxon>
    </lineage>
</organism>